<reference evidence="1" key="1">
    <citation type="submission" date="2021-02" db="EMBL/GenBank/DDBJ databases">
        <authorList>
            <consortium name="DOE Joint Genome Institute"/>
            <person name="Ahrendt S."/>
            <person name="Looney B.P."/>
            <person name="Miyauchi S."/>
            <person name="Morin E."/>
            <person name="Drula E."/>
            <person name="Courty P.E."/>
            <person name="Chicoki N."/>
            <person name="Fauchery L."/>
            <person name="Kohler A."/>
            <person name="Kuo A."/>
            <person name="Labutti K."/>
            <person name="Pangilinan J."/>
            <person name="Lipzen A."/>
            <person name="Riley R."/>
            <person name="Andreopoulos W."/>
            <person name="He G."/>
            <person name="Johnson J."/>
            <person name="Barry K.W."/>
            <person name="Grigoriev I.V."/>
            <person name="Nagy L."/>
            <person name="Hibbett D."/>
            <person name="Henrissat B."/>
            <person name="Matheny P.B."/>
            <person name="Labbe J."/>
            <person name="Martin F."/>
        </authorList>
    </citation>
    <scope>NUCLEOTIDE SEQUENCE</scope>
    <source>
        <strain evidence="1">FP105234-sp</strain>
    </source>
</reference>
<organism evidence="1 2">
    <name type="scientific">Auriscalpium vulgare</name>
    <dbReference type="NCBI Taxonomy" id="40419"/>
    <lineage>
        <taxon>Eukaryota</taxon>
        <taxon>Fungi</taxon>
        <taxon>Dikarya</taxon>
        <taxon>Basidiomycota</taxon>
        <taxon>Agaricomycotina</taxon>
        <taxon>Agaricomycetes</taxon>
        <taxon>Russulales</taxon>
        <taxon>Auriscalpiaceae</taxon>
        <taxon>Auriscalpium</taxon>
    </lineage>
</organism>
<dbReference type="EMBL" id="MU275873">
    <property type="protein sequence ID" value="KAI0049444.1"/>
    <property type="molecule type" value="Genomic_DNA"/>
</dbReference>
<comment type="caution">
    <text evidence="1">The sequence shown here is derived from an EMBL/GenBank/DDBJ whole genome shotgun (WGS) entry which is preliminary data.</text>
</comment>
<sequence>MLSETDEVQQPLLCASSDSAQAARFVPHPRHVLLRSSFRVDGDTLKKLVTIIIPCGTGILLAALDKTSITSAYASIGSDLGQLQNAGWIATGYMLTQTSFQPLYGKLSDIFGRKASLLFAYAVYSAGCLLCSLSSNMAQLVVGRAVAGLGGGGMTTLPSIIVTDSVPLRTRGSWQGVLNTIFAAGALIGAPLGGALTDGSGWRWIFRLQLSLAVVAAITVSTMLRLPAKADAGTTTFSAKMKRVDFLGAVLLVLTILTLLLGLNRGGNIAWFDRWTITCLFLASSFGVLLAFVEAGVASEPFAPAGVVVKRTLIPPFFCNFFTTGADACLFFYVPMYYQAVANKSASQVGAVLMPVVLSPIVGSFGAGLLIQSTARYLHLARIAFGLQLLGAAVVLAFATQSETILGVSTGDWFSVLRPGIGVTSTLVALVANAGPADQAVATAISYLSRSMGGVIGISMGGTLIQNTLRKLLHARFVHHDLDVEEIIRQVRASLTYIDQLEPVVRDVVRSSYHEALRSAFLFSISFSCCAFVAAWFIHQVNLSEIVITASDEGDDA</sequence>
<accession>A0ACB8RYY5</accession>
<evidence type="ECO:0000313" key="1">
    <source>
        <dbReference type="EMBL" id="KAI0049444.1"/>
    </source>
</evidence>
<evidence type="ECO:0000313" key="2">
    <source>
        <dbReference type="Proteomes" id="UP000814033"/>
    </source>
</evidence>
<reference evidence="1" key="2">
    <citation type="journal article" date="2022" name="New Phytol.">
        <title>Evolutionary transition to the ectomycorrhizal habit in the genomes of a hyperdiverse lineage of mushroom-forming fungi.</title>
        <authorList>
            <person name="Looney B."/>
            <person name="Miyauchi S."/>
            <person name="Morin E."/>
            <person name="Drula E."/>
            <person name="Courty P.E."/>
            <person name="Kohler A."/>
            <person name="Kuo A."/>
            <person name="LaButti K."/>
            <person name="Pangilinan J."/>
            <person name="Lipzen A."/>
            <person name="Riley R."/>
            <person name="Andreopoulos W."/>
            <person name="He G."/>
            <person name="Johnson J."/>
            <person name="Nolan M."/>
            <person name="Tritt A."/>
            <person name="Barry K.W."/>
            <person name="Grigoriev I.V."/>
            <person name="Nagy L.G."/>
            <person name="Hibbett D."/>
            <person name="Henrissat B."/>
            <person name="Matheny P.B."/>
            <person name="Labbe J."/>
            <person name="Martin F.M."/>
        </authorList>
    </citation>
    <scope>NUCLEOTIDE SEQUENCE</scope>
    <source>
        <strain evidence="1">FP105234-sp</strain>
    </source>
</reference>
<keyword evidence="2" id="KW-1185">Reference proteome</keyword>
<gene>
    <name evidence="1" type="ORF">FA95DRAFT_1581779</name>
</gene>
<name>A0ACB8RYY5_9AGAM</name>
<proteinExistence type="predicted"/>
<protein>
    <submittedName>
        <fullName evidence="1">MFS general substrate transporter</fullName>
    </submittedName>
</protein>
<dbReference type="Proteomes" id="UP000814033">
    <property type="component" value="Unassembled WGS sequence"/>
</dbReference>